<reference evidence="1" key="1">
    <citation type="submission" date="2022-04" db="EMBL/GenBank/DDBJ databases">
        <title>Roseomonas acroporae sp. nov., isolated from coral Acropora digitifera.</title>
        <authorList>
            <person name="Sun H."/>
        </authorList>
    </citation>
    <scope>NUCLEOTIDE SEQUENCE</scope>
    <source>
        <strain evidence="1">NAR14</strain>
    </source>
</reference>
<gene>
    <name evidence="1" type="ORF">M0638_28035</name>
</gene>
<proteinExistence type="predicted"/>
<accession>A0A9X2BZQ8</accession>
<dbReference type="EMBL" id="JALPRX010000212">
    <property type="protein sequence ID" value="MCK8788204.1"/>
    <property type="molecule type" value="Genomic_DNA"/>
</dbReference>
<organism evidence="1 2">
    <name type="scientific">Roseomonas acroporae</name>
    <dbReference type="NCBI Taxonomy" id="2937791"/>
    <lineage>
        <taxon>Bacteria</taxon>
        <taxon>Pseudomonadati</taxon>
        <taxon>Pseudomonadota</taxon>
        <taxon>Alphaproteobacteria</taxon>
        <taxon>Acetobacterales</taxon>
        <taxon>Roseomonadaceae</taxon>
        <taxon>Roseomonas</taxon>
    </lineage>
</organism>
<evidence type="ECO:0000313" key="2">
    <source>
        <dbReference type="Proteomes" id="UP001139516"/>
    </source>
</evidence>
<comment type="caution">
    <text evidence="1">The sequence shown here is derived from an EMBL/GenBank/DDBJ whole genome shotgun (WGS) entry which is preliminary data.</text>
</comment>
<protein>
    <submittedName>
        <fullName evidence="1">Uncharacterized protein</fullName>
    </submittedName>
</protein>
<evidence type="ECO:0000313" key="1">
    <source>
        <dbReference type="EMBL" id="MCK8788204.1"/>
    </source>
</evidence>
<dbReference type="AlphaFoldDB" id="A0A9X2BZQ8"/>
<dbReference type="Proteomes" id="UP001139516">
    <property type="component" value="Unassembled WGS sequence"/>
</dbReference>
<keyword evidence="2" id="KW-1185">Reference proteome</keyword>
<dbReference type="RefSeq" id="WP_248670244.1">
    <property type="nucleotide sequence ID" value="NZ_JALPRX010000212.1"/>
</dbReference>
<sequence>MIADPAALNRAQRLEIALRAALGTWVTDRYLRAVAGEHFRPALCDLRDSLHPAETVETRRAHGFDPACTAYRLVGAAR</sequence>
<name>A0A9X2BZQ8_9PROT</name>